<feature type="domain" description="Formyl transferase N-terminal" evidence="5">
    <location>
        <begin position="32"/>
        <end position="135"/>
    </location>
</feature>
<name>A0A1F5X3M2_9BACT</name>
<dbReference type="InterPro" id="IPR005793">
    <property type="entry name" value="Formyl_trans_C"/>
</dbReference>
<evidence type="ECO:0000256" key="4">
    <source>
        <dbReference type="ARBA" id="ARBA00022917"/>
    </source>
</evidence>
<dbReference type="Pfam" id="PF02911">
    <property type="entry name" value="Formyl_trans_C"/>
    <property type="match status" value="1"/>
</dbReference>
<dbReference type="NCBIfam" id="TIGR00460">
    <property type="entry name" value="fmt"/>
    <property type="match status" value="1"/>
</dbReference>
<evidence type="ECO:0000259" key="5">
    <source>
        <dbReference type="Pfam" id="PF00551"/>
    </source>
</evidence>
<dbReference type="CDD" id="cd08646">
    <property type="entry name" value="FMT_core_Met-tRNA-FMT_N"/>
    <property type="match status" value="1"/>
</dbReference>
<organism evidence="7 8">
    <name type="scientific">Candidatus Giovannonibacteria bacterium RIFCSPLOWO2_01_FULL_46_13</name>
    <dbReference type="NCBI Taxonomy" id="1798352"/>
    <lineage>
        <taxon>Bacteria</taxon>
        <taxon>Candidatus Giovannoniibacteriota</taxon>
    </lineage>
</organism>
<dbReference type="Proteomes" id="UP000178684">
    <property type="component" value="Unassembled WGS sequence"/>
</dbReference>
<dbReference type="CDD" id="cd08704">
    <property type="entry name" value="Met_tRNA_FMT_C"/>
    <property type="match status" value="1"/>
</dbReference>
<dbReference type="GO" id="GO:0005829">
    <property type="term" value="C:cytosol"/>
    <property type="evidence" value="ECO:0007669"/>
    <property type="project" value="TreeGrafter"/>
</dbReference>
<sequence>MKIIFLGTSKYSKVYLDALREAGYGVAEGLENAAGADLGIIAYYGKLLSKEVLEIPRLGFINVHYSLLPRWRGPSPIQSAILAGDEKTGVTILKVVPKADAGDIIAQEEMEIKPGETYLEIERRLDEIGPSLLVNSLPLWLDEKIIPQKQDESKVTRAKLFKTEDGNIDWSKTSEEILREIRALNPSPGTFTMLDGKRLLIISAETQESSHDLAPGTIAKENSGFKIATKDGFIIPKLIKLEGKKETAPEAFLNGHQGIIGKILG</sequence>
<dbReference type="PANTHER" id="PTHR11138">
    <property type="entry name" value="METHIONYL-TRNA FORMYLTRANSFERASE"/>
    <property type="match status" value="1"/>
</dbReference>
<comment type="similarity">
    <text evidence="1">Belongs to the Fmt family.</text>
</comment>
<keyword evidence="4" id="KW-0648">Protein biosynthesis</keyword>
<dbReference type="InterPro" id="IPR036477">
    <property type="entry name" value="Formyl_transf_N_sf"/>
</dbReference>
<dbReference type="Gene3D" id="3.40.50.12230">
    <property type="match status" value="1"/>
</dbReference>
<dbReference type="InterPro" id="IPR005794">
    <property type="entry name" value="Fmt"/>
</dbReference>
<comment type="caution">
    <text evidence="7">The sequence shown here is derived from an EMBL/GenBank/DDBJ whole genome shotgun (WGS) entry which is preliminary data.</text>
</comment>
<evidence type="ECO:0000259" key="6">
    <source>
        <dbReference type="Pfam" id="PF02911"/>
    </source>
</evidence>
<proteinExistence type="inferred from homology"/>
<dbReference type="AlphaFoldDB" id="A0A1F5X3M2"/>
<dbReference type="EMBL" id="MFIE01000029">
    <property type="protein sequence ID" value="OGF82171.1"/>
    <property type="molecule type" value="Genomic_DNA"/>
</dbReference>
<evidence type="ECO:0000313" key="7">
    <source>
        <dbReference type="EMBL" id="OGF82171.1"/>
    </source>
</evidence>
<dbReference type="GO" id="GO:0004479">
    <property type="term" value="F:methionyl-tRNA formyltransferase activity"/>
    <property type="evidence" value="ECO:0007669"/>
    <property type="project" value="UniProtKB-EC"/>
</dbReference>
<evidence type="ECO:0000256" key="2">
    <source>
        <dbReference type="ARBA" id="ARBA00012261"/>
    </source>
</evidence>
<accession>A0A1F5X3M2</accession>
<keyword evidence="3 7" id="KW-0808">Transferase</keyword>
<gene>
    <name evidence="7" type="ORF">A3B18_01840</name>
</gene>
<evidence type="ECO:0000313" key="8">
    <source>
        <dbReference type="Proteomes" id="UP000178684"/>
    </source>
</evidence>
<dbReference type="InterPro" id="IPR041711">
    <property type="entry name" value="Met-tRNA-FMT_N"/>
</dbReference>
<dbReference type="EC" id="2.1.2.9" evidence="2"/>
<dbReference type="SUPFAM" id="SSF53328">
    <property type="entry name" value="Formyltransferase"/>
    <property type="match status" value="1"/>
</dbReference>
<dbReference type="Pfam" id="PF00551">
    <property type="entry name" value="Formyl_trans_N"/>
    <property type="match status" value="1"/>
</dbReference>
<evidence type="ECO:0000256" key="1">
    <source>
        <dbReference type="ARBA" id="ARBA00010699"/>
    </source>
</evidence>
<feature type="domain" description="Formyl transferase C-terminal" evidence="6">
    <location>
        <begin position="162"/>
        <end position="256"/>
    </location>
</feature>
<evidence type="ECO:0000256" key="3">
    <source>
        <dbReference type="ARBA" id="ARBA00022679"/>
    </source>
</evidence>
<reference evidence="7 8" key="1">
    <citation type="journal article" date="2016" name="Nat. Commun.">
        <title>Thousands of microbial genomes shed light on interconnected biogeochemical processes in an aquifer system.</title>
        <authorList>
            <person name="Anantharaman K."/>
            <person name="Brown C.T."/>
            <person name="Hug L.A."/>
            <person name="Sharon I."/>
            <person name="Castelle C.J."/>
            <person name="Probst A.J."/>
            <person name="Thomas B.C."/>
            <person name="Singh A."/>
            <person name="Wilkins M.J."/>
            <person name="Karaoz U."/>
            <person name="Brodie E.L."/>
            <person name="Williams K.H."/>
            <person name="Hubbard S.S."/>
            <person name="Banfield J.F."/>
        </authorList>
    </citation>
    <scope>NUCLEOTIDE SEQUENCE [LARGE SCALE GENOMIC DNA]</scope>
</reference>
<dbReference type="InterPro" id="IPR044135">
    <property type="entry name" value="Met-tRNA-FMT_C"/>
</dbReference>
<protein>
    <recommendedName>
        <fullName evidence="2">methionyl-tRNA formyltransferase</fullName>
        <ecNumber evidence="2">2.1.2.9</ecNumber>
    </recommendedName>
</protein>
<dbReference type="SUPFAM" id="SSF50486">
    <property type="entry name" value="FMT C-terminal domain-like"/>
    <property type="match status" value="1"/>
</dbReference>
<dbReference type="PANTHER" id="PTHR11138:SF5">
    <property type="entry name" value="METHIONYL-TRNA FORMYLTRANSFERASE, MITOCHONDRIAL"/>
    <property type="match status" value="1"/>
</dbReference>
<dbReference type="InterPro" id="IPR011034">
    <property type="entry name" value="Formyl_transferase-like_C_sf"/>
</dbReference>
<dbReference type="InterPro" id="IPR002376">
    <property type="entry name" value="Formyl_transf_N"/>
</dbReference>